<evidence type="ECO:0000256" key="1">
    <source>
        <dbReference type="ARBA" id="ARBA00022763"/>
    </source>
</evidence>
<evidence type="ECO:0000256" key="2">
    <source>
        <dbReference type="ARBA" id="ARBA00022801"/>
    </source>
</evidence>
<accession>A0A7L5BU20</accession>
<keyword evidence="2" id="KW-0378">Hydrolase</keyword>
<dbReference type="PANTHER" id="PTHR12159">
    <property type="entry name" value="G/T AND G/U MISMATCH-SPECIFIC DNA GLYCOSYLASE"/>
    <property type="match status" value="1"/>
</dbReference>
<dbReference type="SUPFAM" id="SSF52141">
    <property type="entry name" value="Uracil-DNA glycosylase-like"/>
    <property type="match status" value="1"/>
</dbReference>
<keyword evidence="6" id="KW-1185">Reference proteome</keyword>
<keyword evidence="3" id="KW-0234">DNA repair</keyword>
<evidence type="ECO:0000313" key="5">
    <source>
        <dbReference type="EMBL" id="QIE54108.1"/>
    </source>
</evidence>
<dbReference type="Proteomes" id="UP000503336">
    <property type="component" value="Chromosome"/>
</dbReference>
<dbReference type="AlphaFoldDB" id="A0A7L5BU20"/>
<dbReference type="GO" id="GO:0004844">
    <property type="term" value="F:uracil DNA N-glycosylase activity"/>
    <property type="evidence" value="ECO:0007669"/>
    <property type="project" value="TreeGrafter"/>
</dbReference>
<dbReference type="RefSeq" id="WP_165093826.1">
    <property type="nucleotide sequence ID" value="NZ_CP049056.1"/>
</dbReference>
<proteinExistence type="predicted"/>
<protein>
    <submittedName>
        <fullName evidence="5">Mismatch-specific DNA-glycosylase</fullName>
    </submittedName>
</protein>
<dbReference type="CDD" id="cd10028">
    <property type="entry name" value="UDG-F2_TDG_MUG"/>
    <property type="match status" value="1"/>
</dbReference>
<dbReference type="InterPro" id="IPR005122">
    <property type="entry name" value="Uracil-DNA_glycosylase-like"/>
</dbReference>
<sequence>MLPDILAAELDVVFCGVAAGRRSAEVGMYYAGPGNRFWTILSETGLTPRLLSPEMAGELLHVGIGLTDLAKDASGADSEIPRSALAPARLVELLETWRPAIVAFNGKYAARTALGRPVDYGEQTGLSLGGATPWVLPSTSGAARRYWSVEPWRGLAATVRSFRAARRS</sequence>
<feature type="domain" description="Uracil-DNA glycosylase-like" evidence="4">
    <location>
        <begin position="5"/>
        <end position="145"/>
    </location>
</feature>
<dbReference type="InterPro" id="IPR015637">
    <property type="entry name" value="MUG/TDG"/>
</dbReference>
<dbReference type="GO" id="GO:0008263">
    <property type="term" value="F:pyrimidine-specific mismatch base pair DNA N-glycosylase activity"/>
    <property type="evidence" value="ECO:0007669"/>
    <property type="project" value="TreeGrafter"/>
</dbReference>
<dbReference type="PANTHER" id="PTHR12159:SF9">
    <property type="entry name" value="G_T MISMATCH-SPECIFIC THYMINE DNA GLYCOSYLASE"/>
    <property type="match status" value="1"/>
</dbReference>
<dbReference type="Pfam" id="PF03167">
    <property type="entry name" value="UDG"/>
    <property type="match status" value="1"/>
</dbReference>
<dbReference type="GO" id="GO:0006285">
    <property type="term" value="P:base-excision repair, AP site formation"/>
    <property type="evidence" value="ECO:0007669"/>
    <property type="project" value="InterPro"/>
</dbReference>
<keyword evidence="1" id="KW-0227">DNA damage</keyword>
<dbReference type="EMBL" id="CP049056">
    <property type="protein sequence ID" value="QIE54108.1"/>
    <property type="molecule type" value="Genomic_DNA"/>
</dbReference>
<organism evidence="5 6">
    <name type="scientific">Pikeienuella piscinae</name>
    <dbReference type="NCBI Taxonomy" id="2748098"/>
    <lineage>
        <taxon>Bacteria</taxon>
        <taxon>Pseudomonadati</taxon>
        <taxon>Pseudomonadota</taxon>
        <taxon>Alphaproteobacteria</taxon>
        <taxon>Rhodobacterales</taxon>
        <taxon>Paracoccaceae</taxon>
        <taxon>Pikeienuella</taxon>
    </lineage>
</organism>
<reference evidence="5 6" key="1">
    <citation type="submission" date="2020-02" db="EMBL/GenBank/DDBJ databases">
        <title>complete genome sequence of Rhodobacteraceae bacterium.</title>
        <authorList>
            <person name="Park J."/>
            <person name="Kim Y.-S."/>
            <person name="Kim K.-H."/>
        </authorList>
    </citation>
    <scope>NUCLEOTIDE SEQUENCE [LARGE SCALE GENOMIC DNA]</scope>
    <source>
        <strain evidence="5 6">RR4-56</strain>
    </source>
</reference>
<evidence type="ECO:0000256" key="3">
    <source>
        <dbReference type="ARBA" id="ARBA00023204"/>
    </source>
</evidence>
<dbReference type="KEGG" id="hdh:G5B40_00800"/>
<gene>
    <name evidence="5" type="ORF">G5B40_00800</name>
</gene>
<name>A0A7L5BU20_9RHOB</name>
<dbReference type="InterPro" id="IPR036895">
    <property type="entry name" value="Uracil-DNA_glycosylase-like_sf"/>
</dbReference>
<evidence type="ECO:0000313" key="6">
    <source>
        <dbReference type="Proteomes" id="UP000503336"/>
    </source>
</evidence>
<dbReference type="Gene3D" id="3.40.470.10">
    <property type="entry name" value="Uracil-DNA glycosylase-like domain"/>
    <property type="match status" value="1"/>
</dbReference>
<evidence type="ECO:0000259" key="4">
    <source>
        <dbReference type="Pfam" id="PF03167"/>
    </source>
</evidence>